<dbReference type="Proteomes" id="UP000281128">
    <property type="component" value="Unassembled WGS sequence"/>
</dbReference>
<proteinExistence type="predicted"/>
<dbReference type="OrthoDB" id="7861976at2"/>
<evidence type="ECO:0000313" key="3">
    <source>
        <dbReference type="Proteomes" id="UP000281128"/>
    </source>
</evidence>
<protein>
    <recommendedName>
        <fullName evidence="4">Flagellar FliJ protein</fullName>
    </recommendedName>
</protein>
<keyword evidence="3" id="KW-1185">Reference proteome</keyword>
<comment type="caution">
    <text evidence="2">The sequence shown here is derived from an EMBL/GenBank/DDBJ whole genome shotgun (WGS) entry which is preliminary data.</text>
</comment>
<dbReference type="RefSeq" id="WP_121168654.1">
    <property type="nucleotide sequence ID" value="NZ_RAPE01000005.1"/>
</dbReference>
<organism evidence="2 3">
    <name type="scientific">Roseovarius spongiae</name>
    <dbReference type="NCBI Taxonomy" id="2320272"/>
    <lineage>
        <taxon>Bacteria</taxon>
        <taxon>Pseudomonadati</taxon>
        <taxon>Pseudomonadota</taxon>
        <taxon>Alphaproteobacteria</taxon>
        <taxon>Rhodobacterales</taxon>
        <taxon>Roseobacteraceae</taxon>
        <taxon>Roseovarius</taxon>
    </lineage>
</organism>
<evidence type="ECO:0008006" key="4">
    <source>
        <dbReference type="Google" id="ProtNLM"/>
    </source>
</evidence>
<sequence>MSRQDPTGLGEVAGLLFETEQAKLRDLMRREAELRRALAELDDHRKAAAALPPTQLSAPRAVGADLLWQGWVGRRRAELNTELAQVLVRKAGRMNDLRRAFGRKAAIDELGNRARAEAREAAGKRREDAVQALGVMRPGG</sequence>
<name>A0A3A8ASE7_9RHOB</name>
<dbReference type="AlphaFoldDB" id="A0A3A8ASE7"/>
<gene>
    <name evidence="2" type="ORF">D6850_16200</name>
</gene>
<accession>A0A3A8ASE7</accession>
<keyword evidence="1" id="KW-0175">Coiled coil</keyword>
<feature type="coiled-coil region" evidence="1">
    <location>
        <begin position="17"/>
        <end position="47"/>
    </location>
</feature>
<reference evidence="2 3" key="1">
    <citation type="submission" date="2018-09" db="EMBL/GenBank/DDBJ databases">
        <title>Roseovarius spongiae sp. nov., isolated from a marine sponge.</title>
        <authorList>
            <person name="Zhuang L."/>
            <person name="Luo L."/>
        </authorList>
    </citation>
    <scope>NUCLEOTIDE SEQUENCE [LARGE SCALE GENOMIC DNA]</scope>
    <source>
        <strain evidence="2 3">HN-E21</strain>
    </source>
</reference>
<evidence type="ECO:0000256" key="1">
    <source>
        <dbReference type="SAM" id="Coils"/>
    </source>
</evidence>
<dbReference type="EMBL" id="RAPE01000005">
    <property type="protein sequence ID" value="RKF13041.1"/>
    <property type="molecule type" value="Genomic_DNA"/>
</dbReference>
<evidence type="ECO:0000313" key="2">
    <source>
        <dbReference type="EMBL" id="RKF13041.1"/>
    </source>
</evidence>